<sequence>MLQTDARNSGSPQHCMEEHQACVEQPRTATTGSTPLKTGTFFEFPEFDDGSSTAIISAAGSETMTIFQKEKDKEKGRTVSQATPLEVGRSNECQVLRTFLHGMKRTLFIVKALV</sequence>
<evidence type="ECO:0000313" key="2">
    <source>
        <dbReference type="Proteomes" id="UP000738349"/>
    </source>
</evidence>
<protein>
    <submittedName>
        <fullName evidence="1">Uncharacterized protein</fullName>
    </submittedName>
</protein>
<evidence type="ECO:0000313" key="1">
    <source>
        <dbReference type="EMBL" id="KAH7113528.1"/>
    </source>
</evidence>
<organism evidence="1 2">
    <name type="scientific">Dactylonectria macrodidyma</name>
    <dbReference type="NCBI Taxonomy" id="307937"/>
    <lineage>
        <taxon>Eukaryota</taxon>
        <taxon>Fungi</taxon>
        <taxon>Dikarya</taxon>
        <taxon>Ascomycota</taxon>
        <taxon>Pezizomycotina</taxon>
        <taxon>Sordariomycetes</taxon>
        <taxon>Hypocreomycetidae</taxon>
        <taxon>Hypocreales</taxon>
        <taxon>Nectriaceae</taxon>
        <taxon>Dactylonectria</taxon>
    </lineage>
</organism>
<comment type="caution">
    <text evidence="1">The sequence shown here is derived from an EMBL/GenBank/DDBJ whole genome shotgun (WGS) entry which is preliminary data.</text>
</comment>
<dbReference type="AlphaFoldDB" id="A0A9P9D6K9"/>
<reference evidence="1" key="1">
    <citation type="journal article" date="2021" name="Nat. Commun.">
        <title>Genetic determinants of endophytism in the Arabidopsis root mycobiome.</title>
        <authorList>
            <person name="Mesny F."/>
            <person name="Miyauchi S."/>
            <person name="Thiergart T."/>
            <person name="Pickel B."/>
            <person name="Atanasova L."/>
            <person name="Karlsson M."/>
            <person name="Huettel B."/>
            <person name="Barry K.W."/>
            <person name="Haridas S."/>
            <person name="Chen C."/>
            <person name="Bauer D."/>
            <person name="Andreopoulos W."/>
            <person name="Pangilinan J."/>
            <person name="LaButti K."/>
            <person name="Riley R."/>
            <person name="Lipzen A."/>
            <person name="Clum A."/>
            <person name="Drula E."/>
            <person name="Henrissat B."/>
            <person name="Kohler A."/>
            <person name="Grigoriev I.V."/>
            <person name="Martin F.M."/>
            <person name="Hacquard S."/>
        </authorList>
    </citation>
    <scope>NUCLEOTIDE SEQUENCE</scope>
    <source>
        <strain evidence="1">MPI-CAGE-AT-0147</strain>
    </source>
</reference>
<keyword evidence="2" id="KW-1185">Reference proteome</keyword>
<name>A0A9P9D6K9_9HYPO</name>
<dbReference type="EMBL" id="JAGMUV010000034">
    <property type="protein sequence ID" value="KAH7113528.1"/>
    <property type="molecule type" value="Genomic_DNA"/>
</dbReference>
<gene>
    <name evidence="1" type="ORF">EDB81DRAFT_767969</name>
</gene>
<proteinExistence type="predicted"/>
<dbReference type="Proteomes" id="UP000738349">
    <property type="component" value="Unassembled WGS sequence"/>
</dbReference>
<accession>A0A9P9D6K9</accession>